<dbReference type="OrthoDB" id="6466490at2"/>
<dbReference type="AlphaFoldDB" id="A0A1S1HRX8"/>
<feature type="chain" id="PRO_5010291068" description="Fimbrial protein" evidence="1">
    <location>
        <begin position="33"/>
        <end position="413"/>
    </location>
</feature>
<name>A0A1S1HRX8_PROST</name>
<dbReference type="EMBL" id="LVIE01000190">
    <property type="protein sequence ID" value="OHT23110.1"/>
    <property type="molecule type" value="Genomic_DNA"/>
</dbReference>
<evidence type="ECO:0000313" key="2">
    <source>
        <dbReference type="EMBL" id="OHT23110.1"/>
    </source>
</evidence>
<sequence>MKKIKSYFPFSPNVASSLLFTLLFAAQFPALAADKLTVRAGQSGYLGELYPSAKSAFLSYHPSWHYSSTSPLQDPNVNYPMLPRNAVYLQFSTLSGGYINSNFPKYEGAPGIRLINENDPNKTIVLLLNGTVSASFYNANYSYVTKRAVIKRSRTISGNLYQTDSLGWKLENNTSTIEKYFIPDSRNRTGNITADISSFSAYASSESGAPTTITKGRYRLSTDEQLRFGRSNLYSIYGWASADTQLLNDNTLSIEALDSCIVKPMTATNIVFNNQLAGYKVNQLLETRPATLSLDCVTTGKLLMVLSANQQLHGQNSTGTTSSTNLAGMALDSLSGNSANSTERPYIVTTKVPPASDICRNGHSDALVYYDRIKLEDITTTNLRQNLYFNLCQNGNVKAGAYRGSIDVSFYLE</sequence>
<evidence type="ECO:0000313" key="3">
    <source>
        <dbReference type="Proteomes" id="UP000179588"/>
    </source>
</evidence>
<accession>A0A1S1HRX8</accession>
<protein>
    <recommendedName>
        <fullName evidence="4">Fimbrial protein</fullName>
    </recommendedName>
</protein>
<organism evidence="2 3">
    <name type="scientific">Providencia stuartii</name>
    <dbReference type="NCBI Taxonomy" id="588"/>
    <lineage>
        <taxon>Bacteria</taxon>
        <taxon>Pseudomonadati</taxon>
        <taxon>Pseudomonadota</taxon>
        <taxon>Gammaproteobacteria</taxon>
        <taxon>Enterobacterales</taxon>
        <taxon>Morganellaceae</taxon>
        <taxon>Providencia</taxon>
    </lineage>
</organism>
<comment type="caution">
    <text evidence="2">The sequence shown here is derived from an EMBL/GenBank/DDBJ whole genome shotgun (WGS) entry which is preliminary data.</text>
</comment>
<evidence type="ECO:0000256" key="1">
    <source>
        <dbReference type="SAM" id="SignalP"/>
    </source>
</evidence>
<dbReference type="RefSeq" id="WP_070929088.1">
    <property type="nucleotide sequence ID" value="NZ_CANMXG010000012.1"/>
</dbReference>
<keyword evidence="3" id="KW-1185">Reference proteome</keyword>
<evidence type="ECO:0008006" key="4">
    <source>
        <dbReference type="Google" id="ProtNLM"/>
    </source>
</evidence>
<proteinExistence type="predicted"/>
<feature type="signal peptide" evidence="1">
    <location>
        <begin position="1"/>
        <end position="32"/>
    </location>
</feature>
<keyword evidence="1" id="KW-0732">Signal</keyword>
<dbReference type="Proteomes" id="UP000179588">
    <property type="component" value="Unassembled WGS sequence"/>
</dbReference>
<gene>
    <name evidence="2" type="ORF">A3Q29_06660</name>
</gene>
<reference evidence="2 3" key="1">
    <citation type="submission" date="2016-03" db="EMBL/GenBank/DDBJ databases">
        <title>Genome sequence of Providencia stuartii strain, isolated from the salivary glands of larval Lucilia sericata.</title>
        <authorList>
            <person name="Yuan Y."/>
            <person name="Zhang Y."/>
            <person name="Fu S."/>
            <person name="Crippen T.L."/>
            <person name="Visi D."/>
            <person name="Benbow M.E."/>
            <person name="Allen M."/>
            <person name="Tomberlin J.K."/>
            <person name="Sze S.-H."/>
            <person name="Tarone A.M."/>
        </authorList>
    </citation>
    <scope>NUCLEOTIDE SEQUENCE [LARGE SCALE GENOMIC DNA]</scope>
    <source>
        <strain evidence="2 3">Crippen</strain>
    </source>
</reference>